<dbReference type="Gene3D" id="3.40.50.720">
    <property type="entry name" value="NAD(P)-binding Rossmann-like Domain"/>
    <property type="match status" value="1"/>
</dbReference>
<dbReference type="InterPro" id="IPR000683">
    <property type="entry name" value="Gfo/Idh/MocA-like_OxRdtase_N"/>
</dbReference>
<dbReference type="PANTHER" id="PTHR43377:SF2">
    <property type="entry name" value="BINDING ROSSMANN FOLD OXIDOREDUCTASE, PUTATIVE (AFU_ORTHOLOGUE AFUA_4G00560)-RELATED"/>
    <property type="match status" value="1"/>
</dbReference>
<dbReference type="InterPro" id="IPR004104">
    <property type="entry name" value="Gfo/Idh/MocA-like_OxRdtase_C"/>
</dbReference>
<dbReference type="AlphaFoldDB" id="A0A7W8EG00"/>
<comment type="similarity">
    <text evidence="1">Belongs to the Gfo/Idh/MocA family.</text>
</comment>
<dbReference type="Proteomes" id="UP000568380">
    <property type="component" value="Unassembled WGS sequence"/>
</dbReference>
<dbReference type="Pfam" id="PF02894">
    <property type="entry name" value="GFO_IDH_MocA_C"/>
    <property type="match status" value="1"/>
</dbReference>
<dbReference type="SUPFAM" id="SSF55347">
    <property type="entry name" value="Glyceraldehyde-3-phosphate dehydrogenase-like, C-terminal domain"/>
    <property type="match status" value="1"/>
</dbReference>
<accession>A0A7W8EG00</accession>
<reference evidence="4 5" key="1">
    <citation type="submission" date="2020-08" db="EMBL/GenBank/DDBJ databases">
        <title>Genomic Encyclopedia of Type Strains, Phase IV (KMG-IV): sequencing the most valuable type-strain genomes for metagenomic binning, comparative biology and taxonomic classification.</title>
        <authorList>
            <person name="Goeker M."/>
        </authorList>
    </citation>
    <scope>NUCLEOTIDE SEQUENCE [LARGE SCALE GENOMIC DNA]</scope>
    <source>
        <strain evidence="4 5">DSM 45385</strain>
    </source>
</reference>
<name>A0A7W8EG00_9ACTN</name>
<dbReference type="RefSeq" id="WP_184960616.1">
    <property type="nucleotide sequence ID" value="NZ_JACHIN010000003.1"/>
</dbReference>
<evidence type="ECO:0000259" key="2">
    <source>
        <dbReference type="Pfam" id="PF01408"/>
    </source>
</evidence>
<keyword evidence="5" id="KW-1185">Reference proteome</keyword>
<dbReference type="InterPro" id="IPR036291">
    <property type="entry name" value="NAD(P)-bd_dom_sf"/>
</dbReference>
<dbReference type="EMBL" id="JACHIN010000003">
    <property type="protein sequence ID" value="MBB5077007.1"/>
    <property type="molecule type" value="Genomic_DNA"/>
</dbReference>
<organism evidence="4 5">
    <name type="scientific">Nonomuraea endophytica</name>
    <dbReference type="NCBI Taxonomy" id="714136"/>
    <lineage>
        <taxon>Bacteria</taxon>
        <taxon>Bacillati</taxon>
        <taxon>Actinomycetota</taxon>
        <taxon>Actinomycetes</taxon>
        <taxon>Streptosporangiales</taxon>
        <taxon>Streptosporangiaceae</taxon>
        <taxon>Nonomuraea</taxon>
    </lineage>
</organism>
<feature type="domain" description="Gfo/Idh/MocA-like oxidoreductase N-terminal" evidence="2">
    <location>
        <begin position="4"/>
        <end position="110"/>
    </location>
</feature>
<evidence type="ECO:0000313" key="4">
    <source>
        <dbReference type="EMBL" id="MBB5077007.1"/>
    </source>
</evidence>
<evidence type="ECO:0000256" key="1">
    <source>
        <dbReference type="ARBA" id="ARBA00010928"/>
    </source>
</evidence>
<evidence type="ECO:0000259" key="3">
    <source>
        <dbReference type="Pfam" id="PF02894"/>
    </source>
</evidence>
<evidence type="ECO:0000313" key="5">
    <source>
        <dbReference type="Proteomes" id="UP000568380"/>
    </source>
</evidence>
<protein>
    <submittedName>
        <fullName evidence="4">Putative dehydrogenase</fullName>
    </submittedName>
</protein>
<dbReference type="InterPro" id="IPR051450">
    <property type="entry name" value="Gfo/Idh/MocA_Oxidoreductases"/>
</dbReference>
<gene>
    <name evidence="4" type="ORF">HNR40_002480</name>
</gene>
<dbReference type="SUPFAM" id="SSF51735">
    <property type="entry name" value="NAD(P)-binding Rossmann-fold domains"/>
    <property type="match status" value="1"/>
</dbReference>
<dbReference type="PANTHER" id="PTHR43377">
    <property type="entry name" value="BILIVERDIN REDUCTASE A"/>
    <property type="match status" value="1"/>
</dbReference>
<comment type="caution">
    <text evidence="4">The sequence shown here is derived from an EMBL/GenBank/DDBJ whole genome shotgun (WGS) entry which is preliminary data.</text>
</comment>
<dbReference type="Gene3D" id="3.30.360.10">
    <property type="entry name" value="Dihydrodipicolinate Reductase, domain 2"/>
    <property type="match status" value="1"/>
</dbReference>
<feature type="domain" description="Gfo/Idh/MocA-like oxidoreductase C-terminal" evidence="3">
    <location>
        <begin position="129"/>
        <end position="409"/>
    </location>
</feature>
<sequence length="410" mass="44880">MTRRYAIVGLGHRAGMYVNALRGDWSHAGELVAFCDTNASRMASYGADVPAYQDFGQMLDAARPDVVIVTSPDRTHHVYAVSALERGCAVIVEKPLATTAEGCRAIAKAAGDVTITFNYRYSPRNSAVKRLVAEGAIGEVTSVHFEWLLDTMHGADYFRRWHRDKANSGGLLVHKSGHHFDLVNWWLAAAPQTVYAEGDLRFYGHANAPGPRPPRSRDSGLIGADRFSIDLAADPRLDTLYLQAEHEDGYHRDQDVFAPGVNIEDNMAVLVRYDSRALLTYSLHAHAPWEGYRVALNGTLGRIELDVVEREWADPDSAAKLGKGARRLTEGRVRGERLVLQRHWEPAEEIEIPTGSGGHGGGDRLLLDDLFGTPAPDPLGRRADYTDGIRAAGIGIAANTSIETGLPVRV</sequence>
<dbReference type="GO" id="GO:0000166">
    <property type="term" value="F:nucleotide binding"/>
    <property type="evidence" value="ECO:0007669"/>
    <property type="project" value="InterPro"/>
</dbReference>
<dbReference type="Pfam" id="PF01408">
    <property type="entry name" value="GFO_IDH_MocA"/>
    <property type="match status" value="1"/>
</dbReference>
<proteinExistence type="inferred from homology"/>